<dbReference type="Proteomes" id="UP000515121">
    <property type="component" value="Unplaced"/>
</dbReference>
<dbReference type="InterPro" id="IPR025875">
    <property type="entry name" value="Leu-rich_rpt_4"/>
</dbReference>
<evidence type="ECO:0000313" key="3">
    <source>
        <dbReference type="Proteomes" id="UP000515121"/>
    </source>
</evidence>
<dbReference type="Pfam" id="PF00560">
    <property type="entry name" value="LRR_1"/>
    <property type="match status" value="1"/>
</dbReference>
<protein>
    <submittedName>
        <fullName evidence="4">Protein phosphatase 1 regulatory subunit 7-like</fullName>
    </submittedName>
</protein>
<gene>
    <name evidence="4" type="primary">LOC111279872</name>
</gene>
<dbReference type="InterPro" id="IPR052595">
    <property type="entry name" value="LRRC69/RLP"/>
</dbReference>
<dbReference type="KEGG" id="dzi:111279872"/>
<dbReference type="PROSITE" id="PS51450">
    <property type="entry name" value="LRR"/>
    <property type="match status" value="1"/>
</dbReference>
<dbReference type="SMART" id="SM00365">
    <property type="entry name" value="LRR_SD22"/>
    <property type="match status" value="4"/>
</dbReference>
<dbReference type="RefSeq" id="XP_022722671.1">
    <property type="nucleotide sequence ID" value="XM_022866936.1"/>
</dbReference>
<sequence length="144" mass="16376">MNGLSSLKTLRLSENHLEGTVHIHELNNLTNLKNLDLSDNRIESFQPSKQGNETQLRLTNLEELDLSYNLFRNNIFSFVQGFSSLKSLYMQGNQLQGSIDVKGLNNLTNLKNFDLTSNRIKSFGPSKQGINIYISIHSTKFLIM</sequence>
<dbReference type="InterPro" id="IPR001611">
    <property type="entry name" value="Leu-rich_rpt"/>
</dbReference>
<dbReference type="PANTHER" id="PTHR48057">
    <property type="entry name" value="LEUCINE-RICH REPEAT SERINE/THREONINE-PROTEIN KINASE 1"/>
    <property type="match status" value="1"/>
</dbReference>
<dbReference type="InterPro" id="IPR032675">
    <property type="entry name" value="LRR_dom_sf"/>
</dbReference>
<reference evidence="4" key="1">
    <citation type="submission" date="2025-08" db="UniProtKB">
        <authorList>
            <consortium name="RefSeq"/>
        </authorList>
    </citation>
    <scope>IDENTIFICATION</scope>
    <source>
        <tissue evidence="4">Fruit stalk</tissue>
    </source>
</reference>
<dbReference type="Gene3D" id="3.80.10.10">
    <property type="entry name" value="Ribonuclease Inhibitor"/>
    <property type="match status" value="2"/>
</dbReference>
<keyword evidence="1" id="KW-0433">Leucine-rich repeat</keyword>
<dbReference type="PRINTS" id="PR00019">
    <property type="entry name" value="LEURICHRPT"/>
</dbReference>
<name>A0A6P5X4C1_DURZI</name>
<evidence type="ECO:0000256" key="2">
    <source>
        <dbReference type="ARBA" id="ARBA00022737"/>
    </source>
</evidence>
<dbReference type="SUPFAM" id="SSF52058">
    <property type="entry name" value="L domain-like"/>
    <property type="match status" value="1"/>
</dbReference>
<proteinExistence type="predicted"/>
<keyword evidence="2" id="KW-0677">Repeat</keyword>
<evidence type="ECO:0000256" key="1">
    <source>
        <dbReference type="ARBA" id="ARBA00022614"/>
    </source>
</evidence>
<dbReference type="PANTHER" id="PTHR48057:SF7">
    <property type="entry name" value="LEUCINE-RICH REPEAT SERINE_THREONINE-PROTEIN KINASE 1"/>
    <property type="match status" value="1"/>
</dbReference>
<accession>A0A6P5X4C1</accession>
<dbReference type="AlphaFoldDB" id="A0A6P5X4C1"/>
<dbReference type="OrthoDB" id="1002441at2759"/>
<dbReference type="GeneID" id="111279872"/>
<evidence type="ECO:0000313" key="4">
    <source>
        <dbReference type="RefSeq" id="XP_022722671.1"/>
    </source>
</evidence>
<keyword evidence="3" id="KW-1185">Reference proteome</keyword>
<dbReference type="Pfam" id="PF12799">
    <property type="entry name" value="LRR_4"/>
    <property type="match status" value="2"/>
</dbReference>
<organism evidence="3 4">
    <name type="scientific">Durio zibethinus</name>
    <name type="common">Durian</name>
    <dbReference type="NCBI Taxonomy" id="66656"/>
    <lineage>
        <taxon>Eukaryota</taxon>
        <taxon>Viridiplantae</taxon>
        <taxon>Streptophyta</taxon>
        <taxon>Embryophyta</taxon>
        <taxon>Tracheophyta</taxon>
        <taxon>Spermatophyta</taxon>
        <taxon>Magnoliopsida</taxon>
        <taxon>eudicotyledons</taxon>
        <taxon>Gunneridae</taxon>
        <taxon>Pentapetalae</taxon>
        <taxon>rosids</taxon>
        <taxon>malvids</taxon>
        <taxon>Malvales</taxon>
        <taxon>Malvaceae</taxon>
        <taxon>Helicteroideae</taxon>
        <taxon>Durio</taxon>
    </lineage>
</organism>